<dbReference type="PANTHER" id="PTHR47894">
    <property type="entry name" value="HTH-TYPE TRANSCRIPTIONAL REGULATOR GADX"/>
    <property type="match status" value="1"/>
</dbReference>
<comment type="caution">
    <text evidence="5">The sequence shown here is derived from an EMBL/GenBank/DDBJ whole genome shotgun (WGS) entry which is preliminary data.</text>
</comment>
<organism evidence="5 6">
    <name type="scientific">Chitinimonas viridis</name>
    <dbReference type="NCBI Taxonomy" id="664880"/>
    <lineage>
        <taxon>Bacteria</taxon>
        <taxon>Pseudomonadati</taxon>
        <taxon>Pseudomonadota</taxon>
        <taxon>Betaproteobacteria</taxon>
        <taxon>Neisseriales</taxon>
        <taxon>Chitinibacteraceae</taxon>
        <taxon>Chitinimonas</taxon>
    </lineage>
</organism>
<keyword evidence="3" id="KW-0804">Transcription</keyword>
<dbReference type="PROSITE" id="PS01124">
    <property type="entry name" value="HTH_ARAC_FAMILY_2"/>
    <property type="match status" value="1"/>
</dbReference>
<dbReference type="EMBL" id="JAUFPU010000005">
    <property type="protein sequence ID" value="MDN3576697.1"/>
    <property type="molecule type" value="Genomic_DNA"/>
</dbReference>
<dbReference type="InterPro" id="IPR009057">
    <property type="entry name" value="Homeodomain-like_sf"/>
</dbReference>
<feature type="domain" description="HTH araC/xylS-type" evidence="4">
    <location>
        <begin position="234"/>
        <end position="334"/>
    </location>
</feature>
<reference evidence="5" key="2">
    <citation type="submission" date="2023-06" db="EMBL/GenBank/DDBJ databases">
        <authorList>
            <person name="Lucena T."/>
            <person name="Sun Q."/>
        </authorList>
    </citation>
    <scope>NUCLEOTIDE SEQUENCE</scope>
    <source>
        <strain evidence="5">CECT 7703</strain>
    </source>
</reference>
<evidence type="ECO:0000256" key="1">
    <source>
        <dbReference type="ARBA" id="ARBA00023015"/>
    </source>
</evidence>
<evidence type="ECO:0000259" key="4">
    <source>
        <dbReference type="PROSITE" id="PS01124"/>
    </source>
</evidence>
<dbReference type="InterPro" id="IPR018060">
    <property type="entry name" value="HTH_AraC"/>
</dbReference>
<evidence type="ECO:0000313" key="6">
    <source>
        <dbReference type="Proteomes" id="UP001180081"/>
    </source>
</evidence>
<evidence type="ECO:0000256" key="2">
    <source>
        <dbReference type="ARBA" id="ARBA00023125"/>
    </source>
</evidence>
<dbReference type="Pfam" id="PF12625">
    <property type="entry name" value="Arabinose_bd"/>
    <property type="match status" value="1"/>
</dbReference>
<dbReference type="SMART" id="SM00342">
    <property type="entry name" value="HTH_ARAC"/>
    <property type="match status" value="1"/>
</dbReference>
<dbReference type="RefSeq" id="WP_290332223.1">
    <property type="nucleotide sequence ID" value="NZ_JAUFPU010000005.1"/>
</dbReference>
<proteinExistence type="predicted"/>
<evidence type="ECO:0000256" key="3">
    <source>
        <dbReference type="ARBA" id="ARBA00023163"/>
    </source>
</evidence>
<dbReference type="Proteomes" id="UP001180081">
    <property type="component" value="Unassembled WGS sequence"/>
</dbReference>
<reference evidence="5" key="1">
    <citation type="journal article" date="2014" name="Int. J. Syst. Evol. Microbiol.">
        <title>Complete genome of a new Firmicutes species belonging to the dominant human colonic microbiota ('Ruminococcus bicirculans') reveals two chromosomes and a selective capacity to utilize plant glucans.</title>
        <authorList>
            <consortium name="NISC Comparative Sequencing Program"/>
            <person name="Wegmann U."/>
            <person name="Louis P."/>
            <person name="Goesmann A."/>
            <person name="Henrissat B."/>
            <person name="Duncan S.H."/>
            <person name="Flint H.J."/>
        </authorList>
    </citation>
    <scope>NUCLEOTIDE SEQUENCE</scope>
    <source>
        <strain evidence="5">CECT 7703</strain>
    </source>
</reference>
<keyword evidence="1" id="KW-0805">Transcription regulation</keyword>
<sequence length="337" mass="36077">MQEPYTVAVSYLRSLLETAEAAGIAREELLDGLPITEREFAAAGNRVGLSVAQQLWKRAIALSGDALFGLKVGSQVRPSTFYVLGHAIMSSATLGEAMQLMLRYQRLVSDGGVLTSDATAIRDSVTIVYTPRAMRLHLLPQQIEAIVAGLVTMAGWLSASHAQPRAVSFSHAPQGAIDAYRSILGVLPVFGAPVHSITFSRADLAQALPHADAGLCAMHCRLIDEQLALLPPAGYLSGFITQWLAARPLCEASAEAVATQLGTTVRTLQRQLAEEGSSWTALFDTARKQEAQRLIMAGTGLDEAARQLGYHDASSLSRAVRRWFGTAPGRMRRGAGA</sequence>
<dbReference type="Pfam" id="PF12833">
    <property type="entry name" value="HTH_18"/>
    <property type="match status" value="1"/>
</dbReference>
<protein>
    <submittedName>
        <fullName evidence="5">AraC family transcriptional regulator</fullName>
    </submittedName>
</protein>
<dbReference type="PANTHER" id="PTHR47894:SF1">
    <property type="entry name" value="HTH-TYPE TRANSCRIPTIONAL REGULATOR VQSM"/>
    <property type="match status" value="1"/>
</dbReference>
<dbReference type="Gene3D" id="1.10.10.60">
    <property type="entry name" value="Homeodomain-like"/>
    <property type="match status" value="1"/>
</dbReference>
<gene>
    <name evidence="5" type="ORF">QWZ03_07970</name>
</gene>
<accession>A0ABT8B363</accession>
<dbReference type="InterPro" id="IPR032687">
    <property type="entry name" value="AraC-type_N"/>
</dbReference>
<keyword evidence="6" id="KW-1185">Reference proteome</keyword>
<keyword evidence="2" id="KW-0238">DNA-binding</keyword>
<dbReference type="SUPFAM" id="SSF46689">
    <property type="entry name" value="Homeodomain-like"/>
    <property type="match status" value="1"/>
</dbReference>
<evidence type="ECO:0000313" key="5">
    <source>
        <dbReference type="EMBL" id="MDN3576697.1"/>
    </source>
</evidence>
<name>A0ABT8B363_9NEIS</name>